<feature type="compositionally biased region" description="Basic and acidic residues" evidence="1">
    <location>
        <begin position="90"/>
        <end position="134"/>
    </location>
</feature>
<feature type="compositionally biased region" description="Polar residues" evidence="1">
    <location>
        <begin position="135"/>
        <end position="144"/>
    </location>
</feature>
<organism evidence="2 3">
    <name type="scientific">Botrytis tulipae</name>
    <dbReference type="NCBI Taxonomy" id="87230"/>
    <lineage>
        <taxon>Eukaryota</taxon>
        <taxon>Fungi</taxon>
        <taxon>Dikarya</taxon>
        <taxon>Ascomycota</taxon>
        <taxon>Pezizomycotina</taxon>
        <taxon>Leotiomycetes</taxon>
        <taxon>Helotiales</taxon>
        <taxon>Sclerotiniaceae</taxon>
        <taxon>Botrytis</taxon>
    </lineage>
</organism>
<feature type="compositionally biased region" description="Acidic residues" evidence="1">
    <location>
        <begin position="31"/>
        <end position="43"/>
    </location>
</feature>
<feature type="region of interest" description="Disordered" evidence="1">
    <location>
        <begin position="26"/>
        <end position="172"/>
    </location>
</feature>
<dbReference type="AlphaFoldDB" id="A0A4Z1EK41"/>
<dbReference type="Proteomes" id="UP000297777">
    <property type="component" value="Unassembled WGS sequence"/>
</dbReference>
<accession>A0A4Z1EK41</accession>
<comment type="caution">
    <text evidence="2">The sequence shown here is derived from an EMBL/GenBank/DDBJ whole genome shotgun (WGS) entry which is preliminary data.</text>
</comment>
<feature type="compositionally biased region" description="Basic and acidic residues" evidence="1">
    <location>
        <begin position="148"/>
        <end position="159"/>
    </location>
</feature>
<evidence type="ECO:0000313" key="3">
    <source>
        <dbReference type="Proteomes" id="UP000297777"/>
    </source>
</evidence>
<gene>
    <name evidence="2" type="ORF">BTUL_0121g00010</name>
</gene>
<protein>
    <submittedName>
        <fullName evidence="2">Uncharacterized protein</fullName>
    </submittedName>
</protein>
<evidence type="ECO:0000313" key="2">
    <source>
        <dbReference type="EMBL" id="TGO10928.1"/>
    </source>
</evidence>
<reference evidence="2 3" key="1">
    <citation type="submission" date="2017-12" db="EMBL/GenBank/DDBJ databases">
        <title>Comparative genomics of Botrytis spp.</title>
        <authorList>
            <person name="Valero-Jimenez C.A."/>
            <person name="Tapia P."/>
            <person name="Veloso J."/>
            <person name="Silva-Moreno E."/>
            <person name="Staats M."/>
            <person name="Valdes J.H."/>
            <person name="Van Kan J.A.L."/>
        </authorList>
    </citation>
    <scope>NUCLEOTIDE SEQUENCE [LARGE SCALE GENOMIC DNA]</scope>
    <source>
        <strain evidence="2 3">Bt9001</strain>
    </source>
</reference>
<proteinExistence type="predicted"/>
<sequence length="172" mass="19750">MIPPSHIVALKHDTPSVLHGALYNHIWPSDSESDSESEENQEEREEKRMLRARRKQQAEIARQAKIKTDEKKRKDKIKSRSIEVGSTTVIRREEDRGQARREERPKKNIPKEVPGPKRVSDRQTESGPRRKLESQRATGSTTVPSHRAVHDPKTPDPKKASGPKRSSRNERC</sequence>
<dbReference type="EMBL" id="PQXH01000121">
    <property type="protein sequence ID" value="TGO10928.1"/>
    <property type="molecule type" value="Genomic_DNA"/>
</dbReference>
<evidence type="ECO:0000256" key="1">
    <source>
        <dbReference type="SAM" id="MobiDB-lite"/>
    </source>
</evidence>
<name>A0A4Z1EK41_9HELO</name>
<keyword evidence="3" id="KW-1185">Reference proteome</keyword>